<dbReference type="Proteomes" id="UP000073816">
    <property type="component" value="Chromosome"/>
</dbReference>
<reference evidence="2" key="1">
    <citation type="submission" date="2015-09" db="EMBL/GenBank/DDBJ databases">
        <title>Complete sequence of Algoriphagus sp. M8-2.</title>
        <authorList>
            <person name="Shintani M."/>
        </authorList>
    </citation>
    <scope>NUCLEOTIDE SEQUENCE [LARGE SCALE GENOMIC DNA]</scope>
    <source>
        <strain evidence="2">M8-2</strain>
    </source>
</reference>
<accession>A0A142EQU0</accession>
<proteinExistence type="predicted"/>
<dbReference type="STRING" id="1727163.AO498_13690"/>
<dbReference type="EMBL" id="CP012836">
    <property type="protein sequence ID" value="AMQ57495.1"/>
    <property type="molecule type" value="Genomic_DNA"/>
</dbReference>
<keyword evidence="2" id="KW-1185">Reference proteome</keyword>
<evidence type="ECO:0000313" key="2">
    <source>
        <dbReference type="Proteomes" id="UP000073816"/>
    </source>
</evidence>
<dbReference type="PATRIC" id="fig|1727163.4.peg.2858"/>
<evidence type="ECO:0008006" key="3">
    <source>
        <dbReference type="Google" id="ProtNLM"/>
    </source>
</evidence>
<organism evidence="1 2">
    <name type="scientific">Algoriphagus sanaruensis</name>
    <dbReference type="NCBI Taxonomy" id="1727163"/>
    <lineage>
        <taxon>Bacteria</taxon>
        <taxon>Pseudomonadati</taxon>
        <taxon>Bacteroidota</taxon>
        <taxon>Cytophagia</taxon>
        <taxon>Cytophagales</taxon>
        <taxon>Cyclobacteriaceae</taxon>
        <taxon>Algoriphagus</taxon>
    </lineage>
</organism>
<sequence>MWIGLGVAFILGYGAFCDYFFQQRQYLDLSEKKQWILAQQGGSYDYAVLGSSRAFGAFDMNLLDSLTGLNGINLGANGSGFKDNYLILSVFLKSNQIKKLFLQVDMASLNSKTSFSNEFHAFTFMPFWEEVEIREVLKEEIPILANPLSSLAPQWRYFYFNKYFSPKEVIRRAKLSEKEGDNYFKSKGGISGKDKNQGEKQIKTYNLPTIADPVDWNYLIKIISKAEADGIEVVFFTAPRYQDRQEALVELLSILPNLKFFPEDFQISNVSLFVDQGHLSQEGRRQFTFSFYNAN</sequence>
<gene>
    <name evidence="1" type="ORF">AO498_13690</name>
</gene>
<evidence type="ECO:0000313" key="1">
    <source>
        <dbReference type="EMBL" id="AMQ57495.1"/>
    </source>
</evidence>
<reference evidence="1 2" key="2">
    <citation type="journal article" date="2016" name="Genome Announc.">
        <title>Complete Genome Sequence of Algoriphagus sp. Strain M8-2, Isolated from a Brackish Lake.</title>
        <authorList>
            <person name="Muraguchi Y."/>
            <person name="Kushimoto K."/>
            <person name="Ohtsubo Y."/>
            <person name="Suzuki T."/>
            <person name="Dohra H."/>
            <person name="Kimbara K."/>
            <person name="Shintani M."/>
        </authorList>
    </citation>
    <scope>NUCLEOTIDE SEQUENCE [LARGE SCALE GENOMIC DNA]</scope>
    <source>
        <strain evidence="1 2">M8-2</strain>
    </source>
</reference>
<name>A0A142EQU0_9BACT</name>
<dbReference type="AlphaFoldDB" id="A0A142EQU0"/>
<dbReference type="KEGG" id="alm:AO498_13690"/>
<protein>
    <recommendedName>
        <fullName evidence="3">DUF1574 domain-containing protein</fullName>
    </recommendedName>
</protein>